<evidence type="ECO:0000313" key="3">
    <source>
        <dbReference type="Proteomes" id="UP000663879"/>
    </source>
</evidence>
<reference evidence="2" key="1">
    <citation type="submission" date="2021-02" db="EMBL/GenBank/DDBJ databases">
        <authorList>
            <person name="Nowell W R."/>
        </authorList>
    </citation>
    <scope>NUCLEOTIDE SEQUENCE</scope>
    <source>
        <strain evidence="2">Ploen Becks lab</strain>
    </source>
</reference>
<evidence type="ECO:0000256" key="1">
    <source>
        <dbReference type="SAM" id="MobiDB-lite"/>
    </source>
</evidence>
<organism evidence="2 3">
    <name type="scientific">Brachionus calyciflorus</name>
    <dbReference type="NCBI Taxonomy" id="104777"/>
    <lineage>
        <taxon>Eukaryota</taxon>
        <taxon>Metazoa</taxon>
        <taxon>Spiralia</taxon>
        <taxon>Gnathifera</taxon>
        <taxon>Rotifera</taxon>
        <taxon>Eurotatoria</taxon>
        <taxon>Monogononta</taxon>
        <taxon>Pseudotrocha</taxon>
        <taxon>Ploima</taxon>
        <taxon>Brachionidae</taxon>
        <taxon>Brachionus</taxon>
    </lineage>
</organism>
<feature type="compositionally biased region" description="Polar residues" evidence="1">
    <location>
        <begin position="228"/>
        <end position="237"/>
    </location>
</feature>
<dbReference type="Proteomes" id="UP000663879">
    <property type="component" value="Unassembled WGS sequence"/>
</dbReference>
<evidence type="ECO:0000313" key="2">
    <source>
        <dbReference type="EMBL" id="CAF0895867.1"/>
    </source>
</evidence>
<accession>A0A813Z8M8</accession>
<dbReference type="EMBL" id="CAJNOC010001853">
    <property type="protein sequence ID" value="CAF0895867.1"/>
    <property type="molecule type" value="Genomic_DNA"/>
</dbReference>
<name>A0A813Z8M8_9BILA</name>
<sequence length="522" mass="60021">MILEGRYWISKRLSSVGLEINAKKTEPLTNQVQTQIGMELNGNKIKCEKFSRKNVIKVIKIELEYFLLKQLDYYYKVSDPSLVSKFKYILILNFFIFSDPTPIESKYYDRLREYKEQITASALVTLEREGINLNPLSFADSKNLLDEIHSITSSLVAFEGKHSDRNRVKQSKLEQNISFNLDFNPNPNMSKLTQQDQPQVSLNDIMTAINDINNKVNTLEGRIKSGPQLESKSTPSSRFLDDKMDEGQSGNPSTSKLNFYYDNMVASLKEFLRTKNNKFFKARDYHELEYVLLMNDEIVSQPARVATNEKVRLLFLVGQYGWDYALKLHKNQEVRAAGGLPQDDEDELSELSESELLNPLDDEPTEEPPVLPEHVDVYEPTILPTNLNSPPRPVTPQNSPDSEIFIPDGLSPQTGTRLRSIVEKIKVEDYFDPPTNIRQFDKEFPLPKNLKKKWINGVRIWPKANCARTRGSTTSWRRADPNRDLVIHKLLKANIIEEVQHRKPPRYLGSLFLVQRPGAKVS</sequence>
<proteinExistence type="predicted"/>
<feature type="compositionally biased region" description="Polar residues" evidence="1">
    <location>
        <begin position="383"/>
        <end position="401"/>
    </location>
</feature>
<feature type="region of interest" description="Disordered" evidence="1">
    <location>
        <begin position="381"/>
        <end position="410"/>
    </location>
</feature>
<gene>
    <name evidence="2" type="ORF">OXX778_LOCUS11147</name>
</gene>
<keyword evidence="3" id="KW-1185">Reference proteome</keyword>
<protein>
    <submittedName>
        <fullName evidence="2">Uncharacterized protein</fullName>
    </submittedName>
</protein>
<dbReference type="AlphaFoldDB" id="A0A813Z8M8"/>
<dbReference type="OrthoDB" id="10240157at2759"/>
<feature type="region of interest" description="Disordered" evidence="1">
    <location>
        <begin position="222"/>
        <end position="253"/>
    </location>
</feature>
<comment type="caution">
    <text evidence="2">The sequence shown here is derived from an EMBL/GenBank/DDBJ whole genome shotgun (WGS) entry which is preliminary data.</text>
</comment>